<organism evidence="4">
    <name type="scientific">Homalodisca liturata</name>
    <dbReference type="NCBI Taxonomy" id="320908"/>
    <lineage>
        <taxon>Eukaryota</taxon>
        <taxon>Metazoa</taxon>
        <taxon>Ecdysozoa</taxon>
        <taxon>Arthropoda</taxon>
        <taxon>Hexapoda</taxon>
        <taxon>Insecta</taxon>
        <taxon>Pterygota</taxon>
        <taxon>Neoptera</taxon>
        <taxon>Paraneoptera</taxon>
        <taxon>Hemiptera</taxon>
        <taxon>Auchenorrhyncha</taxon>
        <taxon>Membracoidea</taxon>
        <taxon>Cicadellidae</taxon>
        <taxon>Cicadellinae</taxon>
        <taxon>Proconiini</taxon>
        <taxon>Homalodisca</taxon>
    </lineage>
</organism>
<feature type="region of interest" description="Disordered" evidence="2">
    <location>
        <begin position="167"/>
        <end position="254"/>
    </location>
</feature>
<dbReference type="PANTHER" id="PTHR21715">
    <property type="entry name" value="RH04127P"/>
    <property type="match status" value="1"/>
</dbReference>
<evidence type="ECO:0000313" key="4">
    <source>
        <dbReference type="EMBL" id="JAS88791.1"/>
    </source>
</evidence>
<feature type="compositionally biased region" description="Low complexity" evidence="2">
    <location>
        <begin position="223"/>
        <end position="233"/>
    </location>
</feature>
<dbReference type="Pfam" id="PF00397">
    <property type="entry name" value="WW"/>
    <property type="match status" value="1"/>
</dbReference>
<feature type="compositionally biased region" description="Low complexity" evidence="2">
    <location>
        <begin position="1114"/>
        <end position="1132"/>
    </location>
</feature>
<protein>
    <recommendedName>
        <fullName evidence="3">WW domain-containing protein</fullName>
    </recommendedName>
</protein>
<feature type="compositionally biased region" description="Basic and acidic residues" evidence="2">
    <location>
        <begin position="635"/>
        <end position="646"/>
    </location>
</feature>
<dbReference type="InterPro" id="IPR053233">
    <property type="entry name" value="ABRA-related"/>
</dbReference>
<proteinExistence type="predicted"/>
<dbReference type="PANTHER" id="PTHR21715:SF0">
    <property type="entry name" value="RH04127P"/>
    <property type="match status" value="1"/>
</dbReference>
<evidence type="ECO:0000256" key="1">
    <source>
        <dbReference type="SAM" id="Coils"/>
    </source>
</evidence>
<dbReference type="CDD" id="cd00201">
    <property type="entry name" value="WW"/>
    <property type="match status" value="1"/>
</dbReference>
<feature type="domain" description="WW" evidence="3">
    <location>
        <begin position="63"/>
        <end position="97"/>
    </location>
</feature>
<feature type="compositionally biased region" description="Basic and acidic residues" evidence="2">
    <location>
        <begin position="1069"/>
        <end position="1078"/>
    </location>
</feature>
<feature type="compositionally biased region" description="Basic and acidic residues" evidence="2">
    <location>
        <begin position="1146"/>
        <end position="1158"/>
    </location>
</feature>
<sequence length="1445" mass="166325">GLELIRKYSLLLLRIGTSALSFEDEEQLLKEVEKEVRDYAARIGINPDTEKHLLHIALDGLMSPLPEDWKACLDERIHRIYYYNVKTQQTQWAHPLDEHFEKLVKKKRQEESISAGDDDSKTSIKEDLKSFEEAVTTSEMMPAASNLSDGHKSRLTTANQMSMLQALKEPSPDRRKVLNPIGRPPLPPKRRAGSTSPKRGSERGSLSLRLSPGPSPTRIDIDSLGVPLGLSSPSPEPKPEKLSGGRTPAIKLTGGGSAFLKSKQKTNFRPSEEIKVSTDEPSMFGIVREAESIDSPEDEMIDNKDSDKNRLTHSASLGESGFDKLIKSKRFGSLQESLLSLKNEMDLSNHEDKSSNKSAPLTLRGILREKPSVTAKLWDTDPALLTSEEKEKLRIQEMKDERKQNVRFADIVNKPINIQFSKSDSEDDSTTDSSNDLEDLILEHVYSDDEIKKEIKIPEKRSPKMEKAADLNENLEGEQPPKGLKLNETLSSKKESNKNILTRLSDLNMESERRDVLGDKKKRMIEVRNNNTEDSDDWLTDKQNIMNQNEQKIQKLRNQMFDNTKLGWDLENNAIDNKHLTEVALGKSHKMKDLLKSNDRPTSPSKFAEFAEIIKKDTFVSSPISKSNSGPKNSKQVDLKKIHVEDSNDNSNLKPTEEFRRSKLMPEMDLQKVFKSMRESIANNDASEEAEPMETSPLDGNEIQTALEQNEGDLQQLSTGVVYRSPTRDKRMARKFDEYKEQQRRHYDEKKATLILEFEESTLEIQKELQRQESLERQRLYMEVQESVAHYKAELEAEKEDREKHLRNNCEDYLRELEQILNKEKDAKVNKIKEDHETFLKDQEKKINEEKFQFEEETKIRLKTSSSQLEKIMMDLKQKEEKEVLRLTEESNKRIDSYRQKIEMEQAEQEKKHKQELEIVEAEYKRDLAKKQSELERLKEDHEAALAVVRSQQDQAIAQLTAQHCKNFQQLQEQCHQEEELMRKRHSEKMDALNAQLSKTSEKEDITQINREFEKVRCEKRLLEDKYKSLKEKYMRLKNEVRLSMERKRQAKLNRQLQQRDTASTTEDTTERSTDHGKPPLARKKLPAPLSSDEATGENANGTPKTIKRRPKHVSSVTTSSVSATAESSSTPPAKPKNVWNPSPHQRREGASLAEDNHTSVSEEIQMEQDDYGEKWTQSALSPLDNLRKQLEKLDDLEEQFPTSVHMDTYLRYPFSGPAGASCELDFYRHRLHLERESVRRAKQALAEQRHNIESRQLQLRHKQHTETLHQLHQEERELTDMEVSLHRTRALLGEKIIRLKYLEQSIERAAAYTPHHSQDTTTITNTDSSGFSGSDLDLSNTGQCVNGRPPEMFWTENVLQSLENINSEIREIWTILGKQQVPGLGPPPVLNYERRAIGQGGVDSYTLAPHRANDIADRTRRLKEWLIRVRDQQTTTHLIAPVNL</sequence>
<dbReference type="InterPro" id="IPR001202">
    <property type="entry name" value="WW_dom"/>
</dbReference>
<dbReference type="SUPFAM" id="SSF51045">
    <property type="entry name" value="WW domain"/>
    <property type="match status" value="1"/>
</dbReference>
<feature type="compositionally biased region" description="Basic and acidic residues" evidence="2">
    <location>
        <begin position="458"/>
        <end position="470"/>
    </location>
</feature>
<keyword evidence="1" id="KW-0175">Coiled coil</keyword>
<dbReference type="PROSITE" id="PS50020">
    <property type="entry name" value="WW_DOMAIN_2"/>
    <property type="match status" value="1"/>
</dbReference>
<evidence type="ECO:0000259" key="3">
    <source>
        <dbReference type="PROSITE" id="PS50020"/>
    </source>
</evidence>
<dbReference type="InterPro" id="IPR036020">
    <property type="entry name" value="WW_dom_sf"/>
</dbReference>
<feature type="region of interest" description="Disordered" evidence="2">
    <location>
        <begin position="1046"/>
        <end position="1173"/>
    </location>
</feature>
<dbReference type="SMART" id="SM00456">
    <property type="entry name" value="WW"/>
    <property type="match status" value="1"/>
</dbReference>
<gene>
    <name evidence="4" type="ORF">g.33009</name>
</gene>
<feature type="compositionally biased region" description="Low complexity" evidence="2">
    <location>
        <begin position="203"/>
        <end position="212"/>
    </location>
</feature>
<feature type="compositionally biased region" description="Basic and acidic residues" evidence="2">
    <location>
        <begin position="301"/>
        <end position="310"/>
    </location>
</feature>
<feature type="compositionally biased region" description="Polar residues" evidence="2">
    <location>
        <begin position="621"/>
        <end position="634"/>
    </location>
</feature>
<feature type="region of interest" description="Disordered" evidence="2">
    <location>
        <begin position="621"/>
        <end position="656"/>
    </location>
</feature>
<feature type="coiled-coil region" evidence="1">
    <location>
        <begin position="758"/>
        <end position="834"/>
    </location>
</feature>
<name>A0A1B6IPE0_9HEMI</name>
<feature type="region of interest" description="Disordered" evidence="2">
    <location>
        <begin position="458"/>
        <end position="484"/>
    </location>
</feature>
<reference evidence="4" key="1">
    <citation type="submission" date="2015-11" db="EMBL/GenBank/DDBJ databases">
        <title>De novo transcriptome assembly of four potential Pierce s Disease insect vectors from Arizona vineyards.</title>
        <authorList>
            <person name="Tassone E.E."/>
        </authorList>
    </citation>
    <scope>NUCLEOTIDE SEQUENCE</scope>
</reference>
<feature type="region of interest" description="Disordered" evidence="2">
    <location>
        <begin position="294"/>
        <end position="315"/>
    </location>
</feature>
<dbReference type="PROSITE" id="PS01159">
    <property type="entry name" value="WW_DOMAIN_1"/>
    <property type="match status" value="1"/>
</dbReference>
<dbReference type="EMBL" id="GECU01018915">
    <property type="protein sequence ID" value="JAS88791.1"/>
    <property type="molecule type" value="Transcribed_RNA"/>
</dbReference>
<evidence type="ECO:0000256" key="2">
    <source>
        <dbReference type="SAM" id="MobiDB-lite"/>
    </source>
</evidence>
<accession>A0A1B6IPE0</accession>
<feature type="non-terminal residue" evidence="4">
    <location>
        <position position="1"/>
    </location>
</feature>
<dbReference type="Gene3D" id="3.30.1470.10">
    <property type="entry name" value="Photosystem I PsaD, reaction center subunit II"/>
    <property type="match status" value="1"/>
</dbReference>